<evidence type="ECO:0000259" key="7">
    <source>
        <dbReference type="PROSITE" id="PS50102"/>
    </source>
</evidence>
<feature type="region of interest" description="Disordered" evidence="6">
    <location>
        <begin position="230"/>
        <end position="259"/>
    </location>
</feature>
<dbReference type="EMBL" id="CM035443">
    <property type="protein sequence ID" value="KAH7277959.1"/>
    <property type="molecule type" value="Genomic_DNA"/>
</dbReference>
<feature type="region of interest" description="Disordered" evidence="6">
    <location>
        <begin position="367"/>
        <end position="389"/>
    </location>
</feature>
<feature type="compositionally biased region" description="Basic and acidic residues" evidence="6">
    <location>
        <begin position="45"/>
        <end position="54"/>
    </location>
</feature>
<feature type="domain" description="RRM" evidence="7">
    <location>
        <begin position="75"/>
        <end position="151"/>
    </location>
</feature>
<dbReference type="GO" id="GO:0005654">
    <property type="term" value="C:nucleoplasm"/>
    <property type="evidence" value="ECO:0007669"/>
    <property type="project" value="TreeGrafter"/>
</dbReference>
<dbReference type="AlphaFoldDB" id="A0A8T2Q3F5"/>
<dbReference type="Pfam" id="PF00076">
    <property type="entry name" value="RRM_1"/>
    <property type="match status" value="2"/>
</dbReference>
<dbReference type="InterPro" id="IPR000504">
    <property type="entry name" value="RRM_dom"/>
</dbReference>
<keyword evidence="2" id="KW-0677">Repeat</keyword>
<dbReference type="InterPro" id="IPR012677">
    <property type="entry name" value="Nucleotide-bd_a/b_plait_sf"/>
</dbReference>
<feature type="compositionally biased region" description="Gly residues" evidence="6">
    <location>
        <begin position="367"/>
        <end position="382"/>
    </location>
</feature>
<evidence type="ECO:0000256" key="6">
    <source>
        <dbReference type="SAM" id="MobiDB-lite"/>
    </source>
</evidence>
<name>A0A8T2Q3F5_CERRI</name>
<feature type="compositionally biased region" description="Basic and acidic residues" evidence="6">
    <location>
        <begin position="233"/>
        <end position="245"/>
    </location>
</feature>
<dbReference type="SMART" id="SM00360">
    <property type="entry name" value="RRM"/>
    <property type="match status" value="2"/>
</dbReference>
<evidence type="ECO:0000256" key="3">
    <source>
        <dbReference type="ARBA" id="ARBA00022884"/>
    </source>
</evidence>
<dbReference type="GO" id="GO:1990904">
    <property type="term" value="C:ribonucleoprotein complex"/>
    <property type="evidence" value="ECO:0007669"/>
    <property type="project" value="InterPro"/>
</dbReference>
<dbReference type="Proteomes" id="UP000825935">
    <property type="component" value="Chromosome 38"/>
</dbReference>
<dbReference type="Gene3D" id="3.30.70.330">
    <property type="match status" value="2"/>
</dbReference>
<evidence type="ECO:0000256" key="5">
    <source>
        <dbReference type="PROSITE-ProRule" id="PRU00176"/>
    </source>
</evidence>
<dbReference type="InterPro" id="IPR002343">
    <property type="entry name" value="Hud_Sxl_RNA"/>
</dbReference>
<dbReference type="SUPFAM" id="SSF54928">
    <property type="entry name" value="RNA-binding domain, RBD"/>
    <property type="match status" value="2"/>
</dbReference>
<dbReference type="OrthoDB" id="1875751at2759"/>
<keyword evidence="4" id="KW-0539">Nucleus</keyword>
<comment type="caution">
    <text evidence="8">The sequence shown here is derived from an EMBL/GenBank/DDBJ whole genome shotgun (WGS) entry which is preliminary data.</text>
</comment>
<dbReference type="FunFam" id="3.30.70.330:FF:000051">
    <property type="entry name" value="Heterogeneous nuclear ribonucleoprotein 1"/>
    <property type="match status" value="1"/>
</dbReference>
<dbReference type="EMBL" id="CM035443">
    <property type="protein sequence ID" value="KAH7277957.1"/>
    <property type="molecule type" value="Genomic_DNA"/>
</dbReference>
<keyword evidence="3 5" id="KW-0694">RNA-binding</keyword>
<evidence type="ECO:0000256" key="1">
    <source>
        <dbReference type="ARBA" id="ARBA00004123"/>
    </source>
</evidence>
<dbReference type="InterPro" id="IPR035979">
    <property type="entry name" value="RBD_domain_sf"/>
</dbReference>
<dbReference type="GO" id="GO:0003723">
    <property type="term" value="F:RNA binding"/>
    <property type="evidence" value="ECO:0007669"/>
    <property type="project" value="UniProtKB-UniRule"/>
</dbReference>
<dbReference type="PRINTS" id="PR00961">
    <property type="entry name" value="HUDSXLRNA"/>
</dbReference>
<dbReference type="GO" id="GO:0010468">
    <property type="term" value="P:regulation of gene expression"/>
    <property type="evidence" value="ECO:0007669"/>
    <property type="project" value="TreeGrafter"/>
</dbReference>
<dbReference type="PANTHER" id="PTHR48033:SF10">
    <property type="entry name" value="RNA-BINDING PROTEIN SQUID"/>
    <property type="match status" value="1"/>
</dbReference>
<dbReference type="GO" id="GO:0000785">
    <property type="term" value="C:chromatin"/>
    <property type="evidence" value="ECO:0007669"/>
    <property type="project" value="TreeGrafter"/>
</dbReference>
<feature type="region of interest" description="Disordered" evidence="6">
    <location>
        <begin position="1"/>
        <end position="82"/>
    </location>
</feature>
<keyword evidence="9" id="KW-1185">Reference proteome</keyword>
<feature type="domain" description="RRM" evidence="7">
    <location>
        <begin position="162"/>
        <end position="240"/>
    </location>
</feature>
<evidence type="ECO:0000313" key="9">
    <source>
        <dbReference type="Proteomes" id="UP000825935"/>
    </source>
</evidence>
<evidence type="ECO:0000256" key="4">
    <source>
        <dbReference type="ARBA" id="ARBA00023242"/>
    </source>
</evidence>
<accession>A0A8T2Q3F5</accession>
<feature type="compositionally biased region" description="Low complexity" evidence="6">
    <location>
        <begin position="13"/>
        <end position="22"/>
    </location>
</feature>
<gene>
    <name evidence="8" type="ORF">KP509_38G017100</name>
</gene>
<sequence>MVEAHSNPDSGSADDQLAQQADVDFQEEEEEVEEIEEEEEEDDHLSDKKNEDGRNSSLDGTAKEPASNKSSSGSGKLFIGGLSGETTTEKLTKYFKKYGDIVDSVIMRNRATGHTRGFGFVTYADPSVCERVLQDKHILDGKTVEIKRSIPREKIVKGPRTKKIFIGGIPTSFTEEELEDFFSKYGKIVERQIMHDRATGRSRGFGFVTFESEDSVDDLLSEGGKIELGGKQVEIKKAEPKRTDPEPGPPSRVGSRGDYGGYGDFGTYGGSYGGSMRSGNGMYGSRVGSSFGRGSYGSYGQGTYGTASYGAAPFGGAYAGGYDGYGGGYATGVIGGYGDYDYGALSYGGGSYGGGYGYGGGAGYGSARHGGGSGASSTGGGRYHPYSRS</sequence>
<dbReference type="OMA" id="CEMQFAG"/>
<evidence type="ECO:0000256" key="2">
    <source>
        <dbReference type="ARBA" id="ARBA00022737"/>
    </source>
</evidence>
<organism evidence="8 9">
    <name type="scientific">Ceratopteris richardii</name>
    <name type="common">Triangle waterfern</name>
    <dbReference type="NCBI Taxonomy" id="49495"/>
    <lineage>
        <taxon>Eukaryota</taxon>
        <taxon>Viridiplantae</taxon>
        <taxon>Streptophyta</taxon>
        <taxon>Embryophyta</taxon>
        <taxon>Tracheophyta</taxon>
        <taxon>Polypodiopsida</taxon>
        <taxon>Polypodiidae</taxon>
        <taxon>Polypodiales</taxon>
        <taxon>Pteridineae</taxon>
        <taxon>Pteridaceae</taxon>
        <taxon>Parkerioideae</taxon>
        <taxon>Ceratopteris</taxon>
    </lineage>
</organism>
<reference evidence="8" key="1">
    <citation type="submission" date="2021-08" db="EMBL/GenBank/DDBJ databases">
        <title>WGS assembly of Ceratopteris richardii.</title>
        <authorList>
            <person name="Marchant D.B."/>
            <person name="Chen G."/>
            <person name="Jenkins J."/>
            <person name="Shu S."/>
            <person name="Leebens-Mack J."/>
            <person name="Grimwood J."/>
            <person name="Schmutz J."/>
            <person name="Soltis P."/>
            <person name="Soltis D."/>
            <person name="Chen Z.-H."/>
        </authorList>
    </citation>
    <scope>NUCLEOTIDE SEQUENCE</scope>
    <source>
        <strain evidence="8">Whitten #5841</strain>
        <tissue evidence="8">Leaf</tissue>
    </source>
</reference>
<dbReference type="EMBL" id="CM035443">
    <property type="protein sequence ID" value="KAH7277961.1"/>
    <property type="molecule type" value="Genomic_DNA"/>
</dbReference>
<evidence type="ECO:0000313" key="8">
    <source>
        <dbReference type="EMBL" id="KAH7277961.1"/>
    </source>
</evidence>
<dbReference type="PANTHER" id="PTHR48033">
    <property type="entry name" value="RNA-BINDING (RRM/RBD/RNP MOTIFS) FAMILY PROTEIN"/>
    <property type="match status" value="1"/>
</dbReference>
<dbReference type="PROSITE" id="PS50102">
    <property type="entry name" value="RRM"/>
    <property type="match status" value="2"/>
</dbReference>
<comment type="subcellular location">
    <subcellularLocation>
        <location evidence="1">Nucleus</location>
    </subcellularLocation>
</comment>
<proteinExistence type="predicted"/>
<feature type="compositionally biased region" description="Acidic residues" evidence="6">
    <location>
        <begin position="24"/>
        <end position="44"/>
    </location>
</feature>
<protein>
    <recommendedName>
        <fullName evidence="7">RRM domain-containing protein</fullName>
    </recommendedName>
</protein>